<dbReference type="InterPro" id="IPR036397">
    <property type="entry name" value="RNaseH_sf"/>
</dbReference>
<organism evidence="2 3">
    <name type="scientific">Periplaneta americana</name>
    <name type="common">American cockroach</name>
    <name type="synonym">Blatta americana</name>
    <dbReference type="NCBI Taxonomy" id="6978"/>
    <lineage>
        <taxon>Eukaryota</taxon>
        <taxon>Metazoa</taxon>
        <taxon>Ecdysozoa</taxon>
        <taxon>Arthropoda</taxon>
        <taxon>Hexapoda</taxon>
        <taxon>Insecta</taxon>
        <taxon>Pterygota</taxon>
        <taxon>Neoptera</taxon>
        <taxon>Polyneoptera</taxon>
        <taxon>Dictyoptera</taxon>
        <taxon>Blattodea</taxon>
        <taxon>Blattoidea</taxon>
        <taxon>Blattidae</taxon>
        <taxon>Blattinae</taxon>
        <taxon>Periplaneta</taxon>
    </lineage>
</organism>
<evidence type="ECO:0000259" key="1">
    <source>
        <dbReference type="Pfam" id="PF17906"/>
    </source>
</evidence>
<dbReference type="InterPro" id="IPR041426">
    <property type="entry name" value="Mos1_HTH"/>
</dbReference>
<dbReference type="PANTHER" id="PTHR46060">
    <property type="entry name" value="MARINER MOS1 TRANSPOSASE-LIKE PROTEIN"/>
    <property type="match status" value="1"/>
</dbReference>
<accession>A0ABQ8TYQ9</accession>
<dbReference type="Gene3D" id="3.30.420.10">
    <property type="entry name" value="Ribonuclease H-like superfamily/Ribonuclease H"/>
    <property type="match status" value="1"/>
</dbReference>
<comment type="caution">
    <text evidence="2">The sequence shown here is derived from an EMBL/GenBank/DDBJ whole genome shotgun (WGS) entry which is preliminary data.</text>
</comment>
<gene>
    <name evidence="2" type="ORF">ANN_02712</name>
</gene>
<proteinExistence type="predicted"/>
<dbReference type="EMBL" id="JAJSOF020000001">
    <property type="protein sequence ID" value="KAJ4451251.1"/>
    <property type="molecule type" value="Genomic_DNA"/>
</dbReference>
<evidence type="ECO:0000313" key="2">
    <source>
        <dbReference type="EMBL" id="KAJ4451251.1"/>
    </source>
</evidence>
<sequence length="287" mass="33404">MKAQTVFWYAEFKSIVRVHKEYRRVFNHDAPTAKSIKKWHDTFLATGSVLKKHGGSRRTSDEMVANVHAAYERSPRKDLRDLRERIIEAIESIPVDMIQCAWQEIVHRLDIITVTVGAHVEICRARQLTSEKHIASFLLNSETYSHEEASEINNNVYHILMCECPKTILTKLEQRSCIKIEMARGHGAQECFQGLREACGDAALPYRTVARWVKAFREGLLHWYQREGDDFLGRIVAMDETWTRSYEPNLKRQSNKWKHPGSPRPKKVRPTQSAVKEMFIWHMTLMG</sequence>
<dbReference type="PANTHER" id="PTHR46060:SF1">
    <property type="entry name" value="MARINER MOS1 TRANSPOSASE-LIKE PROTEIN"/>
    <property type="match status" value="1"/>
</dbReference>
<evidence type="ECO:0000313" key="3">
    <source>
        <dbReference type="Proteomes" id="UP001148838"/>
    </source>
</evidence>
<dbReference type="Gene3D" id="1.10.10.1450">
    <property type="match status" value="1"/>
</dbReference>
<dbReference type="Pfam" id="PF17906">
    <property type="entry name" value="HTH_48"/>
    <property type="match status" value="1"/>
</dbReference>
<dbReference type="Proteomes" id="UP001148838">
    <property type="component" value="Unassembled WGS sequence"/>
</dbReference>
<feature type="domain" description="Mos1 transposase HTH" evidence="1">
    <location>
        <begin position="175"/>
        <end position="219"/>
    </location>
</feature>
<protein>
    <recommendedName>
        <fullName evidence="1">Mos1 transposase HTH domain-containing protein</fullName>
    </recommendedName>
</protein>
<name>A0ABQ8TYQ9_PERAM</name>
<keyword evidence="3" id="KW-1185">Reference proteome</keyword>
<reference evidence="2 3" key="1">
    <citation type="journal article" date="2022" name="Allergy">
        <title>Genome assembly and annotation of Periplaneta americana reveal a comprehensive cockroach allergen profile.</title>
        <authorList>
            <person name="Wang L."/>
            <person name="Xiong Q."/>
            <person name="Saelim N."/>
            <person name="Wang L."/>
            <person name="Nong W."/>
            <person name="Wan A.T."/>
            <person name="Shi M."/>
            <person name="Liu X."/>
            <person name="Cao Q."/>
            <person name="Hui J.H.L."/>
            <person name="Sookrung N."/>
            <person name="Leung T.F."/>
            <person name="Tungtrongchitr A."/>
            <person name="Tsui S.K.W."/>
        </authorList>
    </citation>
    <scope>NUCLEOTIDE SEQUENCE [LARGE SCALE GENOMIC DNA]</scope>
    <source>
        <strain evidence="2">PWHHKU_190912</strain>
    </source>
</reference>
<dbReference type="InterPro" id="IPR052709">
    <property type="entry name" value="Transposase-MT_Hybrid"/>
</dbReference>